<feature type="transmembrane region" description="Helical" evidence="2">
    <location>
        <begin position="34"/>
        <end position="54"/>
    </location>
</feature>
<feature type="compositionally biased region" description="Pro residues" evidence="1">
    <location>
        <begin position="113"/>
        <end position="122"/>
    </location>
</feature>
<reference evidence="3" key="5">
    <citation type="journal article" date="2021" name="G3 (Bethesda)">
        <title>Aegilops tauschii genome assembly Aet v5.0 features greater sequence contiguity and improved annotation.</title>
        <authorList>
            <person name="Wang L."/>
            <person name="Zhu T."/>
            <person name="Rodriguez J.C."/>
            <person name="Deal K.R."/>
            <person name="Dubcovsky J."/>
            <person name="McGuire P.E."/>
            <person name="Lux T."/>
            <person name="Spannagl M."/>
            <person name="Mayer K.F.X."/>
            <person name="Baldrich P."/>
            <person name="Meyers B.C."/>
            <person name="Huo N."/>
            <person name="Gu Y.Q."/>
            <person name="Zhou H."/>
            <person name="Devos K.M."/>
            <person name="Bennetzen J.L."/>
            <person name="Unver T."/>
            <person name="Budak H."/>
            <person name="Gulick P.J."/>
            <person name="Galiba G."/>
            <person name="Kalapos B."/>
            <person name="Nelson D.R."/>
            <person name="Li P."/>
            <person name="You F.M."/>
            <person name="Luo M.C."/>
            <person name="Dvorak J."/>
        </authorList>
    </citation>
    <scope>NUCLEOTIDE SEQUENCE [LARGE SCALE GENOMIC DNA]</scope>
    <source>
        <strain evidence="3">cv. AL8/78</strain>
    </source>
</reference>
<reference evidence="3" key="4">
    <citation type="submission" date="2019-03" db="UniProtKB">
        <authorList>
            <consortium name="EnsemblPlants"/>
        </authorList>
    </citation>
    <scope>IDENTIFICATION</scope>
</reference>
<reference evidence="4" key="1">
    <citation type="journal article" date="2014" name="Science">
        <title>Ancient hybridizations among the ancestral genomes of bread wheat.</title>
        <authorList>
            <consortium name="International Wheat Genome Sequencing Consortium,"/>
            <person name="Marcussen T."/>
            <person name="Sandve S.R."/>
            <person name="Heier L."/>
            <person name="Spannagl M."/>
            <person name="Pfeifer M."/>
            <person name="Jakobsen K.S."/>
            <person name="Wulff B.B."/>
            <person name="Steuernagel B."/>
            <person name="Mayer K.F."/>
            <person name="Olsen O.A."/>
        </authorList>
    </citation>
    <scope>NUCLEOTIDE SEQUENCE [LARGE SCALE GENOMIC DNA]</scope>
    <source>
        <strain evidence="4">cv. AL8/78</strain>
    </source>
</reference>
<evidence type="ECO:0000256" key="1">
    <source>
        <dbReference type="SAM" id="MobiDB-lite"/>
    </source>
</evidence>
<protein>
    <submittedName>
        <fullName evidence="3">Uncharacterized protein</fullName>
    </submittedName>
</protein>
<reference evidence="3" key="3">
    <citation type="journal article" date="2017" name="Nature">
        <title>Genome sequence of the progenitor of the wheat D genome Aegilops tauschii.</title>
        <authorList>
            <person name="Luo M.C."/>
            <person name="Gu Y.Q."/>
            <person name="Puiu D."/>
            <person name="Wang H."/>
            <person name="Twardziok S.O."/>
            <person name="Deal K.R."/>
            <person name="Huo N."/>
            <person name="Zhu T."/>
            <person name="Wang L."/>
            <person name="Wang Y."/>
            <person name="McGuire P.E."/>
            <person name="Liu S."/>
            <person name="Long H."/>
            <person name="Ramasamy R.K."/>
            <person name="Rodriguez J.C."/>
            <person name="Van S.L."/>
            <person name="Yuan L."/>
            <person name="Wang Z."/>
            <person name="Xia Z."/>
            <person name="Xiao L."/>
            <person name="Anderson O.D."/>
            <person name="Ouyang S."/>
            <person name="Liang Y."/>
            <person name="Zimin A.V."/>
            <person name="Pertea G."/>
            <person name="Qi P."/>
            <person name="Bennetzen J.L."/>
            <person name="Dai X."/>
            <person name="Dawson M.W."/>
            <person name="Muller H.G."/>
            <person name="Kugler K."/>
            <person name="Rivarola-Duarte L."/>
            <person name="Spannagl M."/>
            <person name="Mayer K.F.X."/>
            <person name="Lu F.H."/>
            <person name="Bevan M.W."/>
            <person name="Leroy P."/>
            <person name="Li P."/>
            <person name="You F.M."/>
            <person name="Sun Q."/>
            <person name="Liu Z."/>
            <person name="Lyons E."/>
            <person name="Wicker T."/>
            <person name="Salzberg S.L."/>
            <person name="Devos K.M."/>
            <person name="Dvorak J."/>
        </authorList>
    </citation>
    <scope>NUCLEOTIDE SEQUENCE [LARGE SCALE GENOMIC DNA]</scope>
    <source>
        <strain evidence="3">cv. AL8/78</strain>
    </source>
</reference>
<dbReference type="Gramene" id="AET6Gv20129700.1">
    <property type="protein sequence ID" value="AET6Gv20129700.1"/>
    <property type="gene ID" value="AET6Gv20129700"/>
</dbReference>
<keyword evidence="4" id="KW-1185">Reference proteome</keyword>
<keyword evidence="2" id="KW-0812">Transmembrane</keyword>
<evidence type="ECO:0000313" key="3">
    <source>
        <dbReference type="EnsemblPlants" id="AET6Gv20129700.1"/>
    </source>
</evidence>
<dbReference type="Proteomes" id="UP000015105">
    <property type="component" value="Chromosome 6D"/>
</dbReference>
<name>A0A453MX13_AEGTS</name>
<dbReference type="EnsemblPlants" id="AET6Gv20129700.1">
    <property type="protein sequence ID" value="AET6Gv20129700.1"/>
    <property type="gene ID" value="AET6Gv20129700"/>
</dbReference>
<evidence type="ECO:0000256" key="2">
    <source>
        <dbReference type="SAM" id="Phobius"/>
    </source>
</evidence>
<proteinExistence type="predicted"/>
<organism evidence="3 4">
    <name type="scientific">Aegilops tauschii subsp. strangulata</name>
    <name type="common">Goatgrass</name>
    <dbReference type="NCBI Taxonomy" id="200361"/>
    <lineage>
        <taxon>Eukaryota</taxon>
        <taxon>Viridiplantae</taxon>
        <taxon>Streptophyta</taxon>
        <taxon>Embryophyta</taxon>
        <taxon>Tracheophyta</taxon>
        <taxon>Spermatophyta</taxon>
        <taxon>Magnoliopsida</taxon>
        <taxon>Liliopsida</taxon>
        <taxon>Poales</taxon>
        <taxon>Poaceae</taxon>
        <taxon>BOP clade</taxon>
        <taxon>Pooideae</taxon>
        <taxon>Triticodae</taxon>
        <taxon>Triticeae</taxon>
        <taxon>Triticinae</taxon>
        <taxon>Aegilops</taxon>
    </lineage>
</organism>
<reference evidence="4" key="2">
    <citation type="journal article" date="2017" name="Nat. Plants">
        <title>The Aegilops tauschii genome reveals multiple impacts of transposons.</title>
        <authorList>
            <person name="Zhao G."/>
            <person name="Zou C."/>
            <person name="Li K."/>
            <person name="Wang K."/>
            <person name="Li T."/>
            <person name="Gao L."/>
            <person name="Zhang X."/>
            <person name="Wang H."/>
            <person name="Yang Z."/>
            <person name="Liu X."/>
            <person name="Jiang W."/>
            <person name="Mao L."/>
            <person name="Kong X."/>
            <person name="Jiao Y."/>
            <person name="Jia J."/>
        </authorList>
    </citation>
    <scope>NUCLEOTIDE SEQUENCE [LARGE SCALE GENOMIC DNA]</scope>
    <source>
        <strain evidence="4">cv. AL8/78</strain>
    </source>
</reference>
<feature type="region of interest" description="Disordered" evidence="1">
    <location>
        <begin position="100"/>
        <end position="122"/>
    </location>
</feature>
<evidence type="ECO:0000313" key="4">
    <source>
        <dbReference type="Proteomes" id="UP000015105"/>
    </source>
</evidence>
<keyword evidence="2" id="KW-1133">Transmembrane helix</keyword>
<dbReference type="AlphaFoldDB" id="A0A453MX13"/>
<sequence length="122" mass="13425">YSVLRSEKTYTHTPQGSICNFNCIVLMAKRTGLAHAPTLFSLLLLMCFATHVHCRIMDDKVNKKINLPHGLCVHKNGLDCCLLNDFCYISLDQCMDACKKSTYSSPGASATPAHPPLPSHTS</sequence>
<accession>A0A453MX13</accession>
<keyword evidence="2" id="KW-0472">Membrane</keyword>